<accession>A0ABU2MZN0</accession>
<comment type="caution">
    <text evidence="2">The sequence shown here is derived from an EMBL/GenBank/DDBJ whole genome shotgun (WGS) entry which is preliminary data.</text>
</comment>
<proteinExistence type="predicted"/>
<evidence type="ECO:0000313" key="3">
    <source>
        <dbReference type="Proteomes" id="UP001183246"/>
    </source>
</evidence>
<reference evidence="3" key="1">
    <citation type="submission" date="2023-07" db="EMBL/GenBank/DDBJ databases">
        <title>30 novel species of actinomycetes from the DSMZ collection.</title>
        <authorList>
            <person name="Nouioui I."/>
        </authorList>
    </citation>
    <scope>NUCLEOTIDE SEQUENCE [LARGE SCALE GENOMIC DNA]</scope>
    <source>
        <strain evidence="3">DSM 44938</strain>
    </source>
</reference>
<name>A0ABU2MZN0_9ACTN</name>
<gene>
    <name evidence="2" type="ORF">RM590_31560</name>
</gene>
<dbReference type="EMBL" id="JAVREL010000027">
    <property type="protein sequence ID" value="MDT0347085.1"/>
    <property type="molecule type" value="Genomic_DNA"/>
</dbReference>
<sequence>MEPGYFRTDFLTTDSLALPAETTGGFAGSREMTRNHPEPQGSQLGDPVSARF</sequence>
<organism evidence="2 3">
    <name type="scientific">Streptomyces litchfieldiae</name>
    <dbReference type="NCBI Taxonomy" id="3075543"/>
    <lineage>
        <taxon>Bacteria</taxon>
        <taxon>Bacillati</taxon>
        <taxon>Actinomycetota</taxon>
        <taxon>Actinomycetes</taxon>
        <taxon>Kitasatosporales</taxon>
        <taxon>Streptomycetaceae</taxon>
        <taxon>Streptomyces</taxon>
    </lineage>
</organism>
<protein>
    <submittedName>
        <fullName evidence="2">Uncharacterized protein</fullName>
    </submittedName>
</protein>
<evidence type="ECO:0000313" key="2">
    <source>
        <dbReference type="EMBL" id="MDT0347085.1"/>
    </source>
</evidence>
<evidence type="ECO:0000256" key="1">
    <source>
        <dbReference type="SAM" id="MobiDB-lite"/>
    </source>
</evidence>
<feature type="region of interest" description="Disordered" evidence="1">
    <location>
        <begin position="19"/>
        <end position="52"/>
    </location>
</feature>
<dbReference type="Proteomes" id="UP001183246">
    <property type="component" value="Unassembled WGS sequence"/>
</dbReference>
<keyword evidence="3" id="KW-1185">Reference proteome</keyword>
<dbReference type="RefSeq" id="WP_311708210.1">
    <property type="nucleotide sequence ID" value="NZ_JAVREL010000027.1"/>
</dbReference>